<feature type="transmembrane region" description="Helical" evidence="7">
    <location>
        <begin position="174"/>
        <end position="197"/>
    </location>
</feature>
<dbReference type="CDD" id="cd17502">
    <property type="entry name" value="MFS_Azr1_MDR_like"/>
    <property type="match status" value="1"/>
</dbReference>
<feature type="transmembrane region" description="Helical" evidence="7">
    <location>
        <begin position="377"/>
        <end position="396"/>
    </location>
</feature>
<feature type="domain" description="Major facilitator superfamily (MFS) profile" evidence="8">
    <location>
        <begin position="52"/>
        <end position="517"/>
    </location>
</feature>
<keyword evidence="6 7" id="KW-0472">Membrane</keyword>
<dbReference type="InterPro" id="IPR036259">
    <property type="entry name" value="MFS_trans_sf"/>
</dbReference>
<dbReference type="Proteomes" id="UP000193944">
    <property type="component" value="Unassembled WGS sequence"/>
</dbReference>
<dbReference type="GO" id="GO:0022857">
    <property type="term" value="F:transmembrane transporter activity"/>
    <property type="evidence" value="ECO:0007669"/>
    <property type="project" value="InterPro"/>
</dbReference>
<feature type="transmembrane region" description="Helical" evidence="7">
    <location>
        <begin position="246"/>
        <end position="265"/>
    </location>
</feature>
<reference evidence="9 10" key="1">
    <citation type="submission" date="2016-08" db="EMBL/GenBank/DDBJ databases">
        <title>A Parts List for Fungal Cellulosomes Revealed by Comparative Genomics.</title>
        <authorList>
            <consortium name="DOE Joint Genome Institute"/>
            <person name="Haitjema C.H."/>
            <person name="Gilmore S.P."/>
            <person name="Henske J.K."/>
            <person name="Solomon K.V."/>
            <person name="De Groot R."/>
            <person name="Kuo A."/>
            <person name="Mondo S.J."/>
            <person name="Salamov A.A."/>
            <person name="Labutti K."/>
            <person name="Zhao Z."/>
            <person name="Chiniquy J."/>
            <person name="Barry K."/>
            <person name="Brewer H.M."/>
            <person name="Purvine S.O."/>
            <person name="Wright A.T."/>
            <person name="Boxma B."/>
            <person name="Van Alen T."/>
            <person name="Hackstein J.H."/>
            <person name="Baker S.E."/>
            <person name="Grigoriev I.V."/>
            <person name="O'Malley M.A."/>
        </authorList>
    </citation>
    <scope>NUCLEOTIDE SEQUENCE [LARGE SCALE GENOMIC DNA]</scope>
    <source>
        <strain evidence="9 10">S4</strain>
    </source>
</reference>
<feature type="transmembrane region" description="Helical" evidence="7">
    <location>
        <begin position="271"/>
        <end position="291"/>
    </location>
</feature>
<dbReference type="Gene3D" id="1.20.1250.20">
    <property type="entry name" value="MFS general substrate transporter like domains"/>
    <property type="match status" value="1"/>
</dbReference>
<dbReference type="SUPFAM" id="SSF103473">
    <property type="entry name" value="MFS general substrate transporter"/>
    <property type="match status" value="2"/>
</dbReference>
<feature type="transmembrane region" description="Helical" evidence="7">
    <location>
        <begin position="49"/>
        <end position="78"/>
    </location>
</feature>
<dbReference type="OrthoDB" id="2147446at2759"/>
<evidence type="ECO:0000256" key="6">
    <source>
        <dbReference type="ARBA" id="ARBA00023136"/>
    </source>
</evidence>
<reference evidence="9 10" key="2">
    <citation type="submission" date="2016-08" db="EMBL/GenBank/DDBJ databases">
        <title>Pervasive Adenine N6-methylation of Active Genes in Fungi.</title>
        <authorList>
            <consortium name="DOE Joint Genome Institute"/>
            <person name="Mondo S.J."/>
            <person name="Dannebaum R.O."/>
            <person name="Kuo R.C."/>
            <person name="Labutti K."/>
            <person name="Haridas S."/>
            <person name="Kuo A."/>
            <person name="Salamov A."/>
            <person name="Ahrendt S.R."/>
            <person name="Lipzen A."/>
            <person name="Sullivan W."/>
            <person name="Andreopoulos W.B."/>
            <person name="Clum A."/>
            <person name="Lindquist E."/>
            <person name="Daum C."/>
            <person name="Ramamoorthy G.K."/>
            <person name="Gryganskyi A."/>
            <person name="Culley D."/>
            <person name="Magnuson J.K."/>
            <person name="James T.Y."/>
            <person name="O'Malley M.A."/>
            <person name="Stajich J.E."/>
            <person name="Spatafora J.W."/>
            <person name="Visel A."/>
            <person name="Grigoriev I.V."/>
        </authorList>
    </citation>
    <scope>NUCLEOTIDE SEQUENCE [LARGE SCALE GENOMIC DNA]</scope>
    <source>
        <strain evidence="9 10">S4</strain>
    </source>
</reference>
<dbReference type="InterPro" id="IPR020846">
    <property type="entry name" value="MFS_dom"/>
</dbReference>
<feature type="transmembrane region" description="Helical" evidence="7">
    <location>
        <begin position="142"/>
        <end position="167"/>
    </location>
</feature>
<dbReference type="FunFam" id="1.20.1720.10:FF:000004">
    <property type="entry name" value="EmrB/QacA family drug resistance transporter"/>
    <property type="match status" value="1"/>
</dbReference>
<proteinExistence type="predicted"/>
<dbReference type="GO" id="GO:0005886">
    <property type="term" value="C:plasma membrane"/>
    <property type="evidence" value="ECO:0007669"/>
    <property type="project" value="UniProtKB-SubCell"/>
</dbReference>
<feature type="transmembrane region" description="Helical" evidence="7">
    <location>
        <begin position="425"/>
        <end position="452"/>
    </location>
</feature>
<protein>
    <submittedName>
        <fullName evidence="9">MFS general substrate transporter</fullName>
    </submittedName>
</protein>
<keyword evidence="2" id="KW-0813">Transport</keyword>
<evidence type="ECO:0000256" key="5">
    <source>
        <dbReference type="ARBA" id="ARBA00022989"/>
    </source>
</evidence>
<dbReference type="Pfam" id="PF07690">
    <property type="entry name" value="MFS_1"/>
    <property type="match status" value="2"/>
</dbReference>
<organism evidence="9 10">
    <name type="scientific">Anaeromyces robustus</name>
    <dbReference type="NCBI Taxonomy" id="1754192"/>
    <lineage>
        <taxon>Eukaryota</taxon>
        <taxon>Fungi</taxon>
        <taxon>Fungi incertae sedis</taxon>
        <taxon>Chytridiomycota</taxon>
        <taxon>Chytridiomycota incertae sedis</taxon>
        <taxon>Neocallimastigomycetes</taxon>
        <taxon>Neocallimastigales</taxon>
        <taxon>Neocallimastigaceae</taxon>
        <taxon>Anaeromyces</taxon>
    </lineage>
</organism>
<evidence type="ECO:0000313" key="9">
    <source>
        <dbReference type="EMBL" id="ORX65322.1"/>
    </source>
</evidence>
<feature type="transmembrane region" description="Helical" evidence="7">
    <location>
        <begin position="203"/>
        <end position="225"/>
    </location>
</feature>
<dbReference type="EMBL" id="MCFG01000468">
    <property type="protein sequence ID" value="ORX65322.1"/>
    <property type="molecule type" value="Genomic_DNA"/>
</dbReference>
<evidence type="ECO:0000256" key="7">
    <source>
        <dbReference type="SAM" id="Phobius"/>
    </source>
</evidence>
<keyword evidence="4 7" id="KW-0812">Transmembrane</keyword>
<dbReference type="Gene3D" id="1.20.1720.10">
    <property type="entry name" value="Multidrug resistance protein D"/>
    <property type="match status" value="1"/>
</dbReference>
<comment type="caution">
    <text evidence="9">The sequence shown here is derived from an EMBL/GenBank/DDBJ whole genome shotgun (WGS) entry which is preliminary data.</text>
</comment>
<dbReference type="PROSITE" id="PS50850">
    <property type="entry name" value="MFS"/>
    <property type="match status" value="1"/>
</dbReference>
<feature type="transmembrane region" description="Helical" evidence="7">
    <location>
        <begin position="116"/>
        <end position="136"/>
    </location>
</feature>
<evidence type="ECO:0000313" key="10">
    <source>
        <dbReference type="Proteomes" id="UP000193944"/>
    </source>
</evidence>
<keyword evidence="5 7" id="KW-1133">Transmembrane helix</keyword>
<keyword evidence="3" id="KW-1003">Cell membrane</keyword>
<evidence type="ECO:0000256" key="4">
    <source>
        <dbReference type="ARBA" id="ARBA00022692"/>
    </source>
</evidence>
<accession>A0A1Y1VVJ6</accession>
<evidence type="ECO:0000256" key="2">
    <source>
        <dbReference type="ARBA" id="ARBA00022448"/>
    </source>
</evidence>
<dbReference type="PANTHER" id="PTHR23501:SF191">
    <property type="entry name" value="VACUOLAR BASIC AMINO ACID TRANSPORTER 4"/>
    <property type="match status" value="1"/>
</dbReference>
<comment type="subcellular location">
    <subcellularLocation>
        <location evidence="1">Cell membrane</location>
        <topology evidence="1">Multi-pass membrane protein</topology>
    </subcellularLocation>
</comment>
<feature type="transmembrane region" description="Helical" evidence="7">
    <location>
        <begin position="494"/>
        <end position="513"/>
    </location>
</feature>
<sequence length="531" mass="58655">MNQESDINSEIKKIEESTTNLINEPSENKIDSNDDEDEGITYKVTGLKFFMIIIALCIICLLACLDSTVVTTALPIIAKDFGDISSYAWVLIAYMLSSTALQPMYGKLSDIFGRHIIILITIVLFIVSSIFCGLSNSMTMLIIFRAIQGIGGGGLMSLCMIVIADIVPFRKRGLYMGIISAVFSFSYVLGPLVGGLFTDYISWHWAFFINVPLGLIAFFIIFFYFKMPTTKGNIWEKLCSIDYAGTLAMVGCVVCLLLALQWGGINYSWTSWQIILLFGLFALFFVIFLIIENKFAKEPIIPLEMFKVRNIVCMIITITLLGFAYQSSCNYIPLYFQMVQGKSATVSGLMMTPMAILITVLNIGSGIIIGKYGHVNLMFIVGFLLSAASGYAYSLFDLDTTIIIQLLIVAFGSFGYAQDSSPKELVASTTTVISFFQVIGGIIGISVFTTILNNRVPSLLHDLNPSINAKDVNMKLIHTYGPDGLKAYNYGLRFNYLLGIPCSLLALLACLFTKNVRLNKKPQKSTESSSN</sequence>
<dbReference type="PRINTS" id="PR01036">
    <property type="entry name" value="TCRTETB"/>
</dbReference>
<dbReference type="AlphaFoldDB" id="A0A1Y1VVJ6"/>
<dbReference type="InterPro" id="IPR011701">
    <property type="entry name" value="MFS"/>
</dbReference>
<evidence type="ECO:0000256" key="3">
    <source>
        <dbReference type="ARBA" id="ARBA00022475"/>
    </source>
</evidence>
<name>A0A1Y1VVJ6_9FUNG</name>
<feature type="transmembrane region" description="Helical" evidence="7">
    <location>
        <begin position="84"/>
        <end position="104"/>
    </location>
</feature>
<feature type="transmembrane region" description="Helical" evidence="7">
    <location>
        <begin position="348"/>
        <end position="370"/>
    </location>
</feature>
<gene>
    <name evidence="9" type="ORF">BCR32DRAFT_250712</name>
</gene>
<evidence type="ECO:0000256" key="1">
    <source>
        <dbReference type="ARBA" id="ARBA00004651"/>
    </source>
</evidence>
<dbReference type="PANTHER" id="PTHR23501">
    <property type="entry name" value="MAJOR FACILITATOR SUPERFAMILY"/>
    <property type="match status" value="1"/>
</dbReference>
<keyword evidence="10" id="KW-1185">Reference proteome</keyword>
<feature type="transmembrane region" description="Helical" evidence="7">
    <location>
        <begin position="311"/>
        <end position="328"/>
    </location>
</feature>
<feature type="transmembrane region" description="Helical" evidence="7">
    <location>
        <begin position="402"/>
        <end position="418"/>
    </location>
</feature>
<evidence type="ECO:0000259" key="8">
    <source>
        <dbReference type="PROSITE" id="PS50850"/>
    </source>
</evidence>